<keyword evidence="2" id="KW-1185">Reference proteome</keyword>
<reference evidence="2" key="1">
    <citation type="journal article" date="2023" name="G3 (Bethesda)">
        <title>Genome assembly and association tests identify interacting loci associated with vigor, precocity, and sex in interspecific pistachio rootstocks.</title>
        <authorList>
            <person name="Palmer W."/>
            <person name="Jacygrad E."/>
            <person name="Sagayaradj S."/>
            <person name="Cavanaugh K."/>
            <person name="Han R."/>
            <person name="Bertier L."/>
            <person name="Beede B."/>
            <person name="Kafkas S."/>
            <person name="Golino D."/>
            <person name="Preece J."/>
            <person name="Michelmore R."/>
        </authorList>
    </citation>
    <scope>NUCLEOTIDE SEQUENCE [LARGE SCALE GENOMIC DNA]</scope>
</reference>
<evidence type="ECO:0000313" key="1">
    <source>
        <dbReference type="EMBL" id="KAJ0079531.1"/>
    </source>
</evidence>
<accession>A0ACC1A123</accession>
<comment type="caution">
    <text evidence="1">The sequence shown here is derived from an EMBL/GenBank/DDBJ whole genome shotgun (WGS) entry which is preliminary data.</text>
</comment>
<proteinExistence type="predicted"/>
<dbReference type="Proteomes" id="UP001164250">
    <property type="component" value="Chromosome 13"/>
</dbReference>
<sequence length="143" mass="15953">MSRAKWYRENKLENSKQEKNDDGKHNDQVATITSEDFFILYDDDDVVNVASQETNWVIDSGVSIHATSRKKIFTSYVVGDFGTVKMSNDGLAKVIGIGDVCLEMDNGSSLLLKDVKHIPDIHLNLISMGKLDDESYCKAFSDG</sequence>
<dbReference type="EMBL" id="CM047909">
    <property type="protein sequence ID" value="KAJ0079531.1"/>
    <property type="molecule type" value="Genomic_DNA"/>
</dbReference>
<protein>
    <submittedName>
        <fullName evidence="1">Uncharacterized protein</fullName>
    </submittedName>
</protein>
<gene>
    <name evidence="1" type="ORF">Patl1_23907</name>
</gene>
<organism evidence="1 2">
    <name type="scientific">Pistacia atlantica</name>
    <dbReference type="NCBI Taxonomy" id="434234"/>
    <lineage>
        <taxon>Eukaryota</taxon>
        <taxon>Viridiplantae</taxon>
        <taxon>Streptophyta</taxon>
        <taxon>Embryophyta</taxon>
        <taxon>Tracheophyta</taxon>
        <taxon>Spermatophyta</taxon>
        <taxon>Magnoliopsida</taxon>
        <taxon>eudicotyledons</taxon>
        <taxon>Gunneridae</taxon>
        <taxon>Pentapetalae</taxon>
        <taxon>rosids</taxon>
        <taxon>malvids</taxon>
        <taxon>Sapindales</taxon>
        <taxon>Anacardiaceae</taxon>
        <taxon>Pistacia</taxon>
    </lineage>
</organism>
<name>A0ACC1A123_9ROSI</name>
<evidence type="ECO:0000313" key="2">
    <source>
        <dbReference type="Proteomes" id="UP001164250"/>
    </source>
</evidence>